<feature type="transmembrane region" description="Helical" evidence="5">
    <location>
        <begin position="71"/>
        <end position="89"/>
    </location>
</feature>
<keyword evidence="5" id="KW-0256">Endoplasmic reticulum</keyword>
<comment type="caution">
    <text evidence="6">The sequence shown here is derived from an EMBL/GenBank/DDBJ whole genome shotgun (WGS) entry which is preliminary data.</text>
</comment>
<organism evidence="6 7">
    <name type="scientific">Marasmius tenuissimus</name>
    <dbReference type="NCBI Taxonomy" id="585030"/>
    <lineage>
        <taxon>Eukaryota</taxon>
        <taxon>Fungi</taxon>
        <taxon>Dikarya</taxon>
        <taxon>Basidiomycota</taxon>
        <taxon>Agaricomycotina</taxon>
        <taxon>Agaricomycetes</taxon>
        <taxon>Agaricomycetidae</taxon>
        <taxon>Agaricales</taxon>
        <taxon>Marasmiineae</taxon>
        <taxon>Marasmiaceae</taxon>
        <taxon>Marasmius</taxon>
    </lineage>
</organism>
<dbReference type="EMBL" id="JBBXMP010000004">
    <property type="protein sequence ID" value="KAL0071226.1"/>
    <property type="molecule type" value="Genomic_DNA"/>
</dbReference>
<evidence type="ECO:0000256" key="2">
    <source>
        <dbReference type="ARBA" id="ARBA00022692"/>
    </source>
</evidence>
<keyword evidence="5" id="KW-0949">S-adenosyl-L-methionine</keyword>
<keyword evidence="3 5" id="KW-1133">Transmembrane helix</keyword>
<name>A0ABR3AB91_9AGAR</name>
<keyword evidence="5" id="KW-0808">Transferase</keyword>
<dbReference type="PANTHER" id="PTHR12714">
    <property type="entry name" value="PROTEIN-S ISOPRENYLCYSTEINE O-METHYLTRANSFERASE"/>
    <property type="match status" value="1"/>
</dbReference>
<dbReference type="EC" id="2.1.1.100" evidence="5"/>
<accession>A0ABR3AB91</accession>
<comment type="subcellular location">
    <subcellularLocation>
        <location evidence="5">Endoplasmic reticulum membrane</location>
        <topology evidence="5">Multi-pass membrane protein</topology>
    </subcellularLocation>
    <subcellularLocation>
        <location evidence="1">Membrane</location>
        <topology evidence="1">Multi-pass membrane protein</topology>
    </subcellularLocation>
</comment>
<evidence type="ECO:0000256" key="3">
    <source>
        <dbReference type="ARBA" id="ARBA00022989"/>
    </source>
</evidence>
<evidence type="ECO:0000256" key="4">
    <source>
        <dbReference type="ARBA" id="ARBA00023136"/>
    </source>
</evidence>
<feature type="transmembrane region" description="Helical" evidence="5">
    <location>
        <begin position="127"/>
        <end position="148"/>
    </location>
</feature>
<reference evidence="6 7" key="1">
    <citation type="submission" date="2024-05" db="EMBL/GenBank/DDBJ databases">
        <title>A draft genome resource for the thread blight pathogen Marasmius tenuissimus strain MS-2.</title>
        <authorList>
            <person name="Yulfo-Soto G.E."/>
            <person name="Baruah I.K."/>
            <person name="Amoako-Attah I."/>
            <person name="Bukari Y."/>
            <person name="Meinhardt L.W."/>
            <person name="Bailey B.A."/>
            <person name="Cohen S.P."/>
        </authorList>
    </citation>
    <scope>NUCLEOTIDE SEQUENCE [LARGE SCALE GENOMIC DNA]</scope>
    <source>
        <strain evidence="6 7">MS-2</strain>
    </source>
</reference>
<evidence type="ECO:0000313" key="7">
    <source>
        <dbReference type="Proteomes" id="UP001437256"/>
    </source>
</evidence>
<dbReference type="Pfam" id="PF04140">
    <property type="entry name" value="ICMT"/>
    <property type="match status" value="1"/>
</dbReference>
<dbReference type="PANTHER" id="PTHR12714:SF9">
    <property type="entry name" value="PROTEIN-S-ISOPRENYLCYSTEINE O-METHYLTRANSFERASE"/>
    <property type="match status" value="1"/>
</dbReference>
<protein>
    <recommendedName>
        <fullName evidence="5">Protein-S-isoprenylcysteine O-methyltransferase</fullName>
        <ecNumber evidence="5">2.1.1.100</ecNumber>
    </recommendedName>
</protein>
<evidence type="ECO:0000256" key="1">
    <source>
        <dbReference type="ARBA" id="ARBA00004141"/>
    </source>
</evidence>
<keyword evidence="2 5" id="KW-0812">Transmembrane</keyword>
<evidence type="ECO:0000313" key="6">
    <source>
        <dbReference type="EMBL" id="KAL0071226.1"/>
    </source>
</evidence>
<dbReference type="Proteomes" id="UP001437256">
    <property type="component" value="Unassembled WGS sequence"/>
</dbReference>
<keyword evidence="7" id="KW-1185">Reference proteome</keyword>
<dbReference type="Gene3D" id="1.20.120.1630">
    <property type="match status" value="1"/>
</dbReference>
<keyword evidence="4 5" id="KW-0472">Membrane</keyword>
<comment type="catalytic activity">
    <reaction evidence="5">
        <text>[protein]-C-terminal S-[(2E,6E)-farnesyl]-L-cysteine + S-adenosyl-L-methionine = [protein]-C-terminal S-[(2E,6E)-farnesyl]-L-cysteine methyl ester + S-adenosyl-L-homocysteine</text>
        <dbReference type="Rhea" id="RHEA:21672"/>
        <dbReference type="Rhea" id="RHEA-COMP:12125"/>
        <dbReference type="Rhea" id="RHEA-COMP:12126"/>
        <dbReference type="ChEBI" id="CHEBI:57856"/>
        <dbReference type="ChEBI" id="CHEBI:59789"/>
        <dbReference type="ChEBI" id="CHEBI:90510"/>
        <dbReference type="ChEBI" id="CHEBI:90511"/>
        <dbReference type="EC" id="2.1.1.100"/>
    </reaction>
</comment>
<comment type="caution">
    <text evidence="5">Lacks conserved residue(s) required for the propagation of feature annotation.</text>
</comment>
<feature type="transmembrane region" description="Helical" evidence="5">
    <location>
        <begin position="182"/>
        <end position="202"/>
    </location>
</feature>
<dbReference type="InterPro" id="IPR007269">
    <property type="entry name" value="ICMT_MeTrfase"/>
</dbReference>
<comment type="similarity">
    <text evidence="5">Belongs to the class VI-like SAM-binding methyltransferase superfamily. Isoprenylcysteine carboxyl methyltransferase family.</text>
</comment>
<keyword evidence="5" id="KW-0489">Methyltransferase</keyword>
<evidence type="ECO:0000256" key="5">
    <source>
        <dbReference type="RuleBase" id="RU362022"/>
    </source>
</evidence>
<sequence>MTPPNPPASQEERVEQTEVERRFIPWFTTWIPSLGKVRLAIHHNLMRALCLLAALEGATILGIMQSSSSPFITPVSIIASSMAVGGALIRQSCYRHLSTLFTFDLAIKRDHRLVTSGPYAYVRHPSYTGAILSGVGASALFLASRGSWMVECSGLFSESAKRWIGPSLGDTGSNLSISNGHFPFFMTLCFVIGGLGLVVLVPRTKKEDEMMKQAFGKEWEEWRTRVRWRLVPGVY</sequence>
<gene>
    <name evidence="6" type="ORF">AAF712_001792</name>
</gene>
<proteinExistence type="inferred from homology"/>